<dbReference type="RefSeq" id="WP_204016102.1">
    <property type="nucleotide sequence ID" value="NZ_BOOG01000021.1"/>
</dbReference>
<sequence>MLEIAPWAGDPFKEDRPEGNTRKQVFGGRGIAAYVILEEQRLVYVVRIIWLS</sequence>
<dbReference type="AlphaFoldDB" id="A0A8J3VYS9"/>
<dbReference type="Proteomes" id="UP000610966">
    <property type="component" value="Unassembled WGS sequence"/>
</dbReference>
<gene>
    <name evidence="1" type="ORF">Mth01_26370</name>
</gene>
<evidence type="ECO:0000313" key="2">
    <source>
        <dbReference type="Proteomes" id="UP000610966"/>
    </source>
</evidence>
<dbReference type="EMBL" id="BOOG01000021">
    <property type="protein sequence ID" value="GIH70384.1"/>
    <property type="molecule type" value="Genomic_DNA"/>
</dbReference>
<organism evidence="1 2">
    <name type="scientific">Sphaerimonospora thailandensis</name>
    <dbReference type="NCBI Taxonomy" id="795644"/>
    <lineage>
        <taxon>Bacteria</taxon>
        <taxon>Bacillati</taxon>
        <taxon>Actinomycetota</taxon>
        <taxon>Actinomycetes</taxon>
        <taxon>Streptosporangiales</taxon>
        <taxon>Streptosporangiaceae</taxon>
        <taxon>Sphaerimonospora</taxon>
    </lineage>
</organism>
<name>A0A8J3VYS9_9ACTN</name>
<accession>A0A8J3VYS9</accession>
<comment type="caution">
    <text evidence="1">The sequence shown here is derived from an EMBL/GenBank/DDBJ whole genome shotgun (WGS) entry which is preliminary data.</text>
</comment>
<reference evidence="1" key="1">
    <citation type="submission" date="2021-01" db="EMBL/GenBank/DDBJ databases">
        <title>Whole genome shotgun sequence of Sphaerimonospora thailandensis NBRC 107569.</title>
        <authorList>
            <person name="Komaki H."/>
            <person name="Tamura T."/>
        </authorList>
    </citation>
    <scope>NUCLEOTIDE SEQUENCE</scope>
    <source>
        <strain evidence="1">NBRC 107569</strain>
    </source>
</reference>
<proteinExistence type="predicted"/>
<keyword evidence="2" id="KW-1185">Reference proteome</keyword>
<evidence type="ECO:0000313" key="1">
    <source>
        <dbReference type="EMBL" id="GIH70384.1"/>
    </source>
</evidence>
<protein>
    <submittedName>
        <fullName evidence="1">Uncharacterized protein</fullName>
    </submittedName>
</protein>